<accession>A0A4Q1D4C7</accession>
<evidence type="ECO:0000313" key="3">
    <source>
        <dbReference type="Proteomes" id="UP000290545"/>
    </source>
</evidence>
<name>A0A4Q1D4C7_9BACT</name>
<dbReference type="InterPro" id="IPR039793">
    <property type="entry name" value="UROS/Hem4"/>
</dbReference>
<dbReference type="GO" id="GO:0006780">
    <property type="term" value="P:uroporphyrinogen III biosynthetic process"/>
    <property type="evidence" value="ECO:0007669"/>
    <property type="project" value="InterPro"/>
</dbReference>
<dbReference type="PANTHER" id="PTHR12390:SF0">
    <property type="entry name" value="UROPORPHYRINOGEN-III SYNTHASE"/>
    <property type="match status" value="1"/>
</dbReference>
<comment type="caution">
    <text evidence="2">The sequence shown here is derived from an EMBL/GenBank/DDBJ whole genome shotgun (WGS) entry which is preliminary data.</text>
</comment>
<feature type="domain" description="Tetrapyrrole biosynthesis uroporphyrinogen III synthase" evidence="1">
    <location>
        <begin position="22"/>
        <end position="226"/>
    </location>
</feature>
<dbReference type="EMBL" id="SDHZ01000002">
    <property type="protein sequence ID" value="RXK83290.1"/>
    <property type="molecule type" value="Genomic_DNA"/>
</dbReference>
<dbReference type="AlphaFoldDB" id="A0A4Q1D4C7"/>
<keyword evidence="3" id="KW-1185">Reference proteome</keyword>
<dbReference type="CDD" id="cd06578">
    <property type="entry name" value="HemD"/>
    <property type="match status" value="1"/>
</dbReference>
<proteinExistence type="predicted"/>
<evidence type="ECO:0000313" key="2">
    <source>
        <dbReference type="EMBL" id="RXK83290.1"/>
    </source>
</evidence>
<dbReference type="Proteomes" id="UP000290545">
    <property type="component" value="Unassembled WGS sequence"/>
</dbReference>
<organism evidence="2 3">
    <name type="scientific">Filimonas effusa</name>
    <dbReference type="NCBI Taxonomy" id="2508721"/>
    <lineage>
        <taxon>Bacteria</taxon>
        <taxon>Pseudomonadati</taxon>
        <taxon>Bacteroidota</taxon>
        <taxon>Chitinophagia</taxon>
        <taxon>Chitinophagales</taxon>
        <taxon>Chitinophagaceae</taxon>
        <taxon>Filimonas</taxon>
    </lineage>
</organism>
<dbReference type="Pfam" id="PF02602">
    <property type="entry name" value="HEM4"/>
    <property type="match status" value="1"/>
</dbReference>
<dbReference type="SUPFAM" id="SSF69618">
    <property type="entry name" value="HemD-like"/>
    <property type="match status" value="1"/>
</dbReference>
<dbReference type="PANTHER" id="PTHR12390">
    <property type="entry name" value="UROPORPHYRINOGEN III SYNTHASE"/>
    <property type="match status" value="1"/>
</dbReference>
<dbReference type="InterPro" id="IPR036108">
    <property type="entry name" value="4pyrrol_syn_uPrphyn_synt_sf"/>
</dbReference>
<dbReference type="Gene3D" id="3.40.50.10090">
    <property type="match status" value="2"/>
</dbReference>
<reference evidence="2 3" key="1">
    <citation type="submission" date="2019-01" db="EMBL/GenBank/DDBJ databases">
        <title>Filimonas sp. strain TTM-71.</title>
        <authorList>
            <person name="Chen W.-M."/>
        </authorList>
    </citation>
    <scope>NUCLEOTIDE SEQUENCE [LARGE SCALE GENOMIC DNA]</scope>
    <source>
        <strain evidence="2 3">TTM-71</strain>
    </source>
</reference>
<dbReference type="GO" id="GO:0004852">
    <property type="term" value="F:uroporphyrinogen-III synthase activity"/>
    <property type="evidence" value="ECO:0007669"/>
    <property type="project" value="InterPro"/>
</dbReference>
<sequence length="236" mass="25918">MQAVKSHILCTRSLEEPVLSKAAAAGVVIDTVSFIETQPVVTEVFKQTVTEVAANPATIVFTSMNAVDAVVSQLEQIPTHWHIYCIGGITKELVKKYFGEQCLMGTGKSAALLAEKISHAAATPEEVVFFCGDQRLDELPQALQAHQIKVREVVSYTTILTPQTIDINYDAVIFFSPSAAHSFFSENTVHTDIPLFAIGKTTAATIRSYVANTVITSEWPGKEHMIDLVIEYFNKR</sequence>
<dbReference type="GO" id="GO:0005829">
    <property type="term" value="C:cytosol"/>
    <property type="evidence" value="ECO:0007669"/>
    <property type="project" value="TreeGrafter"/>
</dbReference>
<protein>
    <submittedName>
        <fullName evidence="2">Uroporphyrinogen-III synthase</fullName>
    </submittedName>
</protein>
<gene>
    <name evidence="2" type="ORF">ESB13_14360</name>
</gene>
<evidence type="ECO:0000259" key="1">
    <source>
        <dbReference type="Pfam" id="PF02602"/>
    </source>
</evidence>
<dbReference type="InterPro" id="IPR003754">
    <property type="entry name" value="4pyrrol_synth_uPrphyn_synth"/>
</dbReference>
<dbReference type="OrthoDB" id="1523900at2"/>
<dbReference type="RefSeq" id="WP_129004343.1">
    <property type="nucleotide sequence ID" value="NZ_SDHZ01000002.1"/>
</dbReference>